<dbReference type="OrthoDB" id="10259630at2759"/>
<keyword evidence="4" id="KW-1185">Reference proteome</keyword>
<comment type="caution">
    <text evidence="3">The sequence shown here is derived from an EMBL/GenBank/DDBJ whole genome shotgun (WGS) entry which is preliminary data.</text>
</comment>
<evidence type="ECO:0000313" key="4">
    <source>
        <dbReference type="Proteomes" id="UP000023152"/>
    </source>
</evidence>
<dbReference type="PROSITE" id="PS50005">
    <property type="entry name" value="TPR"/>
    <property type="match status" value="1"/>
</dbReference>
<dbReference type="EMBL" id="ASPP01044568">
    <property type="protein sequence ID" value="ETN99221.1"/>
    <property type="molecule type" value="Genomic_DNA"/>
</dbReference>
<accession>X6LDL0</accession>
<keyword evidence="2" id="KW-0472">Membrane</keyword>
<organism evidence="3 4">
    <name type="scientific">Reticulomyxa filosa</name>
    <dbReference type="NCBI Taxonomy" id="46433"/>
    <lineage>
        <taxon>Eukaryota</taxon>
        <taxon>Sar</taxon>
        <taxon>Rhizaria</taxon>
        <taxon>Retaria</taxon>
        <taxon>Foraminifera</taxon>
        <taxon>Monothalamids</taxon>
        <taxon>Reticulomyxidae</taxon>
        <taxon>Reticulomyxa</taxon>
    </lineage>
</organism>
<dbReference type="InterPro" id="IPR011990">
    <property type="entry name" value="TPR-like_helical_dom_sf"/>
</dbReference>
<feature type="transmembrane region" description="Helical" evidence="2">
    <location>
        <begin position="92"/>
        <end position="112"/>
    </location>
</feature>
<protein>
    <submittedName>
        <fullName evidence="3">Uncharacterized protein</fullName>
    </submittedName>
</protein>
<dbReference type="InterPro" id="IPR019734">
    <property type="entry name" value="TPR_rpt"/>
</dbReference>
<name>X6LDL0_RETFI</name>
<evidence type="ECO:0000313" key="3">
    <source>
        <dbReference type="EMBL" id="ETN99221.1"/>
    </source>
</evidence>
<gene>
    <name evidence="3" type="ORF">RFI_38260</name>
</gene>
<proteinExistence type="predicted"/>
<keyword evidence="2" id="KW-0812">Transmembrane</keyword>
<sequence length="113" mass="13366">MDWRKSNIEAAKIVEQMTKKKEQGLIIVVYDTSEFKNFQNNPFSLSFISYVDFPIKIFGFCHHYVAIAYNMIGLVYNDKRKYDIAITFLEKALNIIIQFLELIIFLLLNYIII</sequence>
<feature type="repeat" description="TPR" evidence="1">
    <location>
        <begin position="66"/>
        <end position="99"/>
    </location>
</feature>
<dbReference type="Gene3D" id="1.25.40.10">
    <property type="entry name" value="Tetratricopeptide repeat domain"/>
    <property type="match status" value="1"/>
</dbReference>
<evidence type="ECO:0000256" key="2">
    <source>
        <dbReference type="SAM" id="Phobius"/>
    </source>
</evidence>
<keyword evidence="1" id="KW-0802">TPR repeat</keyword>
<keyword evidence="2" id="KW-1133">Transmembrane helix</keyword>
<feature type="transmembrane region" description="Helical" evidence="2">
    <location>
        <begin position="53"/>
        <end position="72"/>
    </location>
</feature>
<dbReference type="AlphaFoldDB" id="X6LDL0"/>
<dbReference type="Proteomes" id="UP000023152">
    <property type="component" value="Unassembled WGS sequence"/>
</dbReference>
<reference evidence="3 4" key="1">
    <citation type="journal article" date="2013" name="Curr. Biol.">
        <title>The Genome of the Foraminiferan Reticulomyxa filosa.</title>
        <authorList>
            <person name="Glockner G."/>
            <person name="Hulsmann N."/>
            <person name="Schleicher M."/>
            <person name="Noegel A.A."/>
            <person name="Eichinger L."/>
            <person name="Gallinger C."/>
            <person name="Pawlowski J."/>
            <person name="Sierra R."/>
            <person name="Euteneuer U."/>
            <person name="Pillet L."/>
            <person name="Moustafa A."/>
            <person name="Platzer M."/>
            <person name="Groth M."/>
            <person name="Szafranski K."/>
            <person name="Schliwa M."/>
        </authorList>
    </citation>
    <scope>NUCLEOTIDE SEQUENCE [LARGE SCALE GENOMIC DNA]</scope>
</reference>
<dbReference type="SUPFAM" id="SSF48452">
    <property type="entry name" value="TPR-like"/>
    <property type="match status" value="1"/>
</dbReference>
<evidence type="ECO:0000256" key="1">
    <source>
        <dbReference type="PROSITE-ProRule" id="PRU00339"/>
    </source>
</evidence>